<feature type="transmembrane region" description="Helical" evidence="7">
    <location>
        <begin position="856"/>
        <end position="879"/>
    </location>
</feature>
<dbReference type="AlphaFoldDB" id="A0A0M0JI93"/>
<feature type="repeat" description="ARM" evidence="5">
    <location>
        <begin position="293"/>
        <end position="335"/>
    </location>
</feature>
<dbReference type="OrthoDB" id="28208at2759"/>
<accession>A0A0M0JI93</accession>
<dbReference type="InterPro" id="IPR011989">
    <property type="entry name" value="ARM-like"/>
</dbReference>
<feature type="transmembrane region" description="Helical" evidence="7">
    <location>
        <begin position="662"/>
        <end position="679"/>
    </location>
</feature>
<dbReference type="Proteomes" id="UP000037460">
    <property type="component" value="Unassembled WGS sequence"/>
</dbReference>
<dbReference type="InterPro" id="IPR000225">
    <property type="entry name" value="Armadillo"/>
</dbReference>
<feature type="compositionally biased region" description="Pro residues" evidence="6">
    <location>
        <begin position="114"/>
        <end position="126"/>
    </location>
</feature>
<dbReference type="EMBL" id="JWZX01002881">
    <property type="protein sequence ID" value="KOO26205.1"/>
    <property type="molecule type" value="Genomic_DNA"/>
</dbReference>
<gene>
    <name evidence="9" type="ORF">Ctob_000161</name>
</gene>
<dbReference type="InterPro" id="IPR016024">
    <property type="entry name" value="ARM-type_fold"/>
</dbReference>
<feature type="transmembrane region" description="Helical" evidence="7">
    <location>
        <begin position="774"/>
        <end position="798"/>
    </location>
</feature>
<evidence type="ECO:0000256" key="5">
    <source>
        <dbReference type="PROSITE-ProRule" id="PRU00259"/>
    </source>
</evidence>
<dbReference type="Gene3D" id="1.25.10.10">
    <property type="entry name" value="Leucine-rich Repeat Variant"/>
    <property type="match status" value="3"/>
</dbReference>
<dbReference type="SUPFAM" id="SSF48371">
    <property type="entry name" value="ARM repeat"/>
    <property type="match status" value="1"/>
</dbReference>
<proteinExistence type="predicted"/>
<evidence type="ECO:0000259" key="8">
    <source>
        <dbReference type="Pfam" id="PF01490"/>
    </source>
</evidence>
<feature type="transmembrane region" description="Helical" evidence="7">
    <location>
        <begin position="685"/>
        <end position="708"/>
    </location>
</feature>
<feature type="transmembrane region" description="Helical" evidence="7">
    <location>
        <begin position="922"/>
        <end position="943"/>
    </location>
</feature>
<comment type="subcellular location">
    <subcellularLocation>
        <location evidence="1">Membrane</location>
    </subcellularLocation>
</comment>
<evidence type="ECO:0000313" key="10">
    <source>
        <dbReference type="Proteomes" id="UP000037460"/>
    </source>
</evidence>
<sequence>MVMWYEFKSTSTSMEVMTRDHFCGMRPGPRTIFTIDACRAYSIEKFSIFQGMEKEYEVLFRPLSQFRVVHATKMIIDAAERSSLERSGFPDNVSLVQIDEAPTPPLLPAVSAMAPPPVPAQPPPRMPSNQEQTASPPPPSKLENYTRKVSKVQFQFEPSLIETLVARARGGADFQKEQAARELASLALDAGNQVAIAQAGGIAPLVTLARSGTDGQKVQAALALAFLANNVENQVAIAQAGGIAPLVELAQRGTDGQKVQAARALRNLSFNDGNATLIARVRSDLEVAIAQEGGITLLVSLAQRGTDGQKEQAARALGNLAVQNAENKVAIAQAGGIELLVTLVERGTDGQKEQAAGALKNLATDAGSHVAIAQAGGIVPLVTLVQSGTDGQKEQGAGALWNLSFNAENQIAIAQAGGIATLVTLVQSGTDGQKEHAAGALWNCYWNLSHNDENKVAITQAGGIVPLVECVCRLFDRDLQAMRSMARLLKVAAALVFLASTSADTLDTRPRALERRPRAPQAPSLLAARKSAVPALKEPAPVSLMGTVIQIVNNVAGAGILTLSAGMAGGVGSVPATLLCVALGIISGWTFHLIGASCELTGQMSFKSLWAATLGEGTAWIVDASIALMCFSAAIIYAGILGDTSTQLLSLTGIAKGLNERATNIAAITLVALTPLSLLKDVSALAFTSLLGCVAVVYTAFFVAIRALDGSYALPAGKLLKALPAALTPAFKLASTYAFGILTALYLGMMRLGYATFGDVTKSNLLSNYASADMLATFGRVATFISILFGFPLAMLGLRESTASLISTALRSSSTQGGAPAAKGAPTTALGKGAPTTALVKGAPTTAPRTLLARALLALTTTHANVLTIGLLAAITAIAITVLDIGLVVGISGSVLGALIVYIFPALIYVRARPAGSALERAAVYSLVPIGAVVGVLGVLMTLKGA</sequence>
<feature type="repeat" description="ARM" evidence="5">
    <location>
        <begin position="376"/>
        <end position="418"/>
    </location>
</feature>
<dbReference type="Gene3D" id="3.90.176.10">
    <property type="entry name" value="Toxin ADP-ribosyltransferase, Chain A, domain 1"/>
    <property type="match status" value="1"/>
</dbReference>
<dbReference type="InterPro" id="IPR013057">
    <property type="entry name" value="AA_transpt_TM"/>
</dbReference>
<dbReference type="GO" id="GO:0016020">
    <property type="term" value="C:membrane"/>
    <property type="evidence" value="ECO:0007669"/>
    <property type="project" value="UniProtKB-SubCell"/>
</dbReference>
<feature type="transmembrane region" description="Helical" evidence="7">
    <location>
        <begin position="729"/>
        <end position="754"/>
    </location>
</feature>
<evidence type="ECO:0000256" key="2">
    <source>
        <dbReference type="ARBA" id="ARBA00022692"/>
    </source>
</evidence>
<feature type="domain" description="Amino acid transporter transmembrane" evidence="8">
    <location>
        <begin position="543"/>
        <end position="706"/>
    </location>
</feature>
<name>A0A0M0JI93_9EUKA</name>
<keyword evidence="3 7" id="KW-1133">Transmembrane helix</keyword>
<dbReference type="PANTHER" id="PTHR23315">
    <property type="entry name" value="U BOX DOMAIN-CONTAINING"/>
    <property type="match status" value="1"/>
</dbReference>
<dbReference type="PROSITE" id="PS50176">
    <property type="entry name" value="ARM_REPEAT"/>
    <property type="match status" value="4"/>
</dbReference>
<feature type="repeat" description="ARM" evidence="5">
    <location>
        <begin position="417"/>
        <end position="463"/>
    </location>
</feature>
<dbReference type="SMART" id="SM00185">
    <property type="entry name" value="ARM"/>
    <property type="match status" value="7"/>
</dbReference>
<dbReference type="PANTHER" id="PTHR23315:SF7">
    <property type="entry name" value="U-BOX DOMAIN-CONTAINING PROTEIN 4"/>
    <property type="match status" value="1"/>
</dbReference>
<evidence type="ECO:0000256" key="4">
    <source>
        <dbReference type="ARBA" id="ARBA00023136"/>
    </source>
</evidence>
<feature type="transmembrane region" description="Helical" evidence="7">
    <location>
        <begin position="544"/>
        <end position="564"/>
    </location>
</feature>
<feature type="transmembrane region" description="Helical" evidence="7">
    <location>
        <begin position="617"/>
        <end position="641"/>
    </location>
</feature>
<feature type="transmembrane region" description="Helical" evidence="7">
    <location>
        <begin position="885"/>
        <end position="910"/>
    </location>
</feature>
<feature type="region of interest" description="Disordered" evidence="6">
    <location>
        <begin position="106"/>
        <end position="143"/>
    </location>
</feature>
<organism evidence="9 10">
    <name type="scientific">Chrysochromulina tobinii</name>
    <dbReference type="NCBI Taxonomy" id="1460289"/>
    <lineage>
        <taxon>Eukaryota</taxon>
        <taxon>Haptista</taxon>
        <taxon>Haptophyta</taxon>
        <taxon>Prymnesiophyceae</taxon>
        <taxon>Prymnesiales</taxon>
        <taxon>Chrysochromulinaceae</taxon>
        <taxon>Chrysochromulina</taxon>
    </lineage>
</organism>
<comment type="caution">
    <text evidence="9">The sequence shown here is derived from an EMBL/GenBank/DDBJ whole genome shotgun (WGS) entry which is preliminary data.</text>
</comment>
<reference evidence="10" key="1">
    <citation type="journal article" date="2015" name="PLoS Genet.">
        <title>Genome Sequence and Transcriptome Analyses of Chrysochromulina tobin: Metabolic Tools for Enhanced Algal Fitness in the Prominent Order Prymnesiales (Haptophyceae).</title>
        <authorList>
            <person name="Hovde B.T."/>
            <person name="Deodato C.R."/>
            <person name="Hunsperger H.M."/>
            <person name="Ryken S.A."/>
            <person name="Yost W."/>
            <person name="Jha R.K."/>
            <person name="Patterson J."/>
            <person name="Monnat R.J. Jr."/>
            <person name="Barlow S.B."/>
            <person name="Starkenburg S.R."/>
            <person name="Cattolico R.A."/>
        </authorList>
    </citation>
    <scope>NUCLEOTIDE SEQUENCE</scope>
    <source>
        <strain evidence="10">CCMP291</strain>
    </source>
</reference>
<dbReference type="Pfam" id="PF01490">
    <property type="entry name" value="Aa_trans"/>
    <property type="match status" value="2"/>
</dbReference>
<feature type="domain" description="Amino acid transporter transmembrane" evidence="8">
    <location>
        <begin position="731"/>
        <end position="943"/>
    </location>
</feature>
<feature type="repeat" description="ARM" evidence="5">
    <location>
        <begin position="335"/>
        <end position="377"/>
    </location>
</feature>
<evidence type="ECO:0000256" key="7">
    <source>
        <dbReference type="SAM" id="Phobius"/>
    </source>
</evidence>
<evidence type="ECO:0000313" key="9">
    <source>
        <dbReference type="EMBL" id="KOO26205.1"/>
    </source>
</evidence>
<keyword evidence="10" id="KW-1185">Reference proteome</keyword>
<feature type="transmembrane region" description="Helical" evidence="7">
    <location>
        <begin position="576"/>
        <end position="597"/>
    </location>
</feature>
<evidence type="ECO:0000256" key="1">
    <source>
        <dbReference type="ARBA" id="ARBA00004370"/>
    </source>
</evidence>
<keyword evidence="2 7" id="KW-0812">Transmembrane</keyword>
<keyword evidence="4 7" id="KW-0472">Membrane</keyword>
<evidence type="ECO:0000256" key="6">
    <source>
        <dbReference type="SAM" id="MobiDB-lite"/>
    </source>
</evidence>
<protein>
    <submittedName>
        <fullName evidence="9">Vacuolar protein 8</fullName>
    </submittedName>
</protein>
<dbReference type="Pfam" id="PF00514">
    <property type="entry name" value="Arm"/>
    <property type="match status" value="3"/>
</dbReference>
<dbReference type="SUPFAM" id="SSF56399">
    <property type="entry name" value="ADP-ribosylation"/>
    <property type="match status" value="1"/>
</dbReference>
<evidence type="ECO:0000256" key="3">
    <source>
        <dbReference type="ARBA" id="ARBA00022989"/>
    </source>
</evidence>